<dbReference type="SUPFAM" id="SSF56059">
    <property type="entry name" value="Glutathione synthetase ATP-binding domain-like"/>
    <property type="match status" value="1"/>
</dbReference>
<dbReference type="PATRIC" id="fig|1280948.3.peg.783"/>
<protein>
    <recommendedName>
        <fullName evidence="5">ATP-grasp domain-containing protein</fullName>
    </recommendedName>
</protein>
<name>A0A059EA37_9PROT</name>
<evidence type="ECO:0000313" key="1">
    <source>
        <dbReference type="EMBL" id="HBQ49888.1"/>
    </source>
</evidence>
<reference evidence="2 3" key="1">
    <citation type="journal article" date="2014" name="Antonie Van Leeuwenhoek">
        <title>Hyphomonas beringensis sp. nov. and Hyphomonas chukchiensis sp. nov., isolated from surface seawater of the Bering Sea and Chukchi Sea.</title>
        <authorList>
            <person name="Li C."/>
            <person name="Lai Q."/>
            <person name="Li G."/>
            <person name="Dong C."/>
            <person name="Wang J."/>
            <person name="Liao Y."/>
            <person name="Shao Z."/>
        </authorList>
    </citation>
    <scope>NUCLEOTIDE SEQUENCE [LARGE SCALE GENOMIC DNA]</scope>
    <source>
        <strain evidence="2 3">22II1-22F38</strain>
    </source>
</reference>
<dbReference type="EMBL" id="AWFH01000003">
    <property type="protein sequence ID" value="KCZ64455.1"/>
    <property type="molecule type" value="Genomic_DNA"/>
</dbReference>
<keyword evidence="3" id="KW-1185">Reference proteome</keyword>
<dbReference type="AlphaFoldDB" id="A0A059EA37"/>
<accession>A0A059EA37</accession>
<reference evidence="1 4" key="2">
    <citation type="journal article" date="2018" name="Nat. Biotechnol.">
        <title>A standardized bacterial taxonomy based on genome phylogeny substantially revises the tree of life.</title>
        <authorList>
            <person name="Parks D.H."/>
            <person name="Chuvochina M."/>
            <person name="Waite D.W."/>
            <person name="Rinke C."/>
            <person name="Skarshewski A."/>
            <person name="Chaumeil P.A."/>
            <person name="Hugenholtz P."/>
        </authorList>
    </citation>
    <scope>NUCLEOTIDE SEQUENCE [LARGE SCALE GENOMIC DNA]</scope>
    <source>
        <strain evidence="1">UBA10378</strain>
    </source>
</reference>
<dbReference type="OrthoDB" id="7616637at2"/>
<dbReference type="Proteomes" id="UP000024547">
    <property type="component" value="Unassembled WGS sequence"/>
</dbReference>
<dbReference type="STRING" id="1280948.HY36_12730"/>
<evidence type="ECO:0008006" key="5">
    <source>
        <dbReference type="Google" id="ProtNLM"/>
    </source>
</evidence>
<dbReference type="RefSeq" id="WP_035548764.1">
    <property type="nucleotide sequence ID" value="NZ_AWFH01000003.1"/>
</dbReference>
<evidence type="ECO:0000313" key="2">
    <source>
        <dbReference type="EMBL" id="KCZ64455.1"/>
    </source>
</evidence>
<dbReference type="EMBL" id="DOGS01000270">
    <property type="protein sequence ID" value="HBQ49888.1"/>
    <property type="molecule type" value="Genomic_DNA"/>
</dbReference>
<dbReference type="Proteomes" id="UP000263957">
    <property type="component" value="Unassembled WGS sequence"/>
</dbReference>
<evidence type="ECO:0000313" key="4">
    <source>
        <dbReference type="Proteomes" id="UP000263957"/>
    </source>
</evidence>
<gene>
    <name evidence="1" type="ORF">DD728_13600</name>
    <name evidence="2" type="ORF">HY36_12730</name>
</gene>
<proteinExistence type="predicted"/>
<sequence>MICFVTSGSHKYAVRELRDVPGMPKVDLLSYNQMFRSKSLRRATYVFTDFDRLDFWQRELAAKAFRCLSDAGVRVLNDPATALTRLPLLKVLNRRGLNSFAVWDAETDSLPDRYPVFLRTRSAHRGTQTELLGNAEQASMALERLVASGLCKSDLMFVEYCAEPIKDGLFRKLAAYCVNGQIVTGMSVHDESWHAKFGKEGAADADLYQDEYEAVRDNRYSDALKKHFEAAGISYGRADFTLVGGRVEVYEINTNPNNSRILDHPYPIRVETDALFHQRLAEAMQAIDTPIGGKPVPLDHPDLVSQRKRDWLLPRPRWTP</sequence>
<evidence type="ECO:0000313" key="3">
    <source>
        <dbReference type="Proteomes" id="UP000024547"/>
    </source>
</evidence>
<comment type="caution">
    <text evidence="2">The sequence shown here is derived from an EMBL/GenBank/DDBJ whole genome shotgun (WGS) entry which is preliminary data.</text>
</comment>
<dbReference type="eggNOG" id="ENOG5032UV2">
    <property type="taxonomic scope" value="Bacteria"/>
</dbReference>
<organism evidence="2 3">
    <name type="scientific">Hyphomonas atlantica</name>
    <dbReference type="NCBI Taxonomy" id="1280948"/>
    <lineage>
        <taxon>Bacteria</taxon>
        <taxon>Pseudomonadati</taxon>
        <taxon>Pseudomonadota</taxon>
        <taxon>Alphaproteobacteria</taxon>
        <taxon>Hyphomonadales</taxon>
        <taxon>Hyphomonadaceae</taxon>
        <taxon>Hyphomonas</taxon>
    </lineage>
</organism>